<comment type="similarity">
    <text evidence="2">Belongs to the BCAP29/BCAP31 family.</text>
</comment>
<dbReference type="GO" id="GO:0016787">
    <property type="term" value="F:hydrolase activity"/>
    <property type="evidence" value="ECO:0007669"/>
    <property type="project" value="UniProtKB-KW"/>
</dbReference>
<evidence type="ECO:0000256" key="16">
    <source>
        <dbReference type="ARBA" id="ARBA00023054"/>
    </source>
</evidence>
<dbReference type="GO" id="GO:0008094">
    <property type="term" value="F:ATP-dependent activity, acting on DNA"/>
    <property type="evidence" value="ECO:0007669"/>
    <property type="project" value="TreeGrafter"/>
</dbReference>
<reference evidence="23" key="1">
    <citation type="submission" date="2018-05" db="EMBL/GenBank/DDBJ databases">
        <title>Draft genome of Mucuna pruriens seed.</title>
        <authorList>
            <person name="Nnadi N.E."/>
            <person name="Vos R."/>
            <person name="Hasami M.H."/>
            <person name="Devisetty U.K."/>
            <person name="Aguiy J.C."/>
        </authorList>
    </citation>
    <scope>NUCLEOTIDE SEQUENCE [LARGE SCALE GENOMIC DNA]</scope>
    <source>
        <strain evidence="23">JCA_2017</strain>
    </source>
</reference>
<dbReference type="SMART" id="SM00490">
    <property type="entry name" value="HELICc"/>
    <property type="match status" value="1"/>
</dbReference>
<dbReference type="GO" id="GO:0005789">
    <property type="term" value="C:endoplasmic reticulum membrane"/>
    <property type="evidence" value="ECO:0007669"/>
    <property type="project" value="UniProtKB-SubCell"/>
</dbReference>
<comment type="subcellular location">
    <subcellularLocation>
        <location evidence="1">Endoplasmic reticulum membrane</location>
        <topology evidence="1">Multi-pass membrane protein</topology>
    </subcellularLocation>
</comment>
<keyword evidence="7" id="KW-0547">Nucleotide-binding</keyword>
<protein>
    <submittedName>
        <fullName evidence="23">Rhp16</fullName>
    </submittedName>
</protein>
<dbReference type="Gene3D" id="1.20.5.110">
    <property type="match status" value="1"/>
</dbReference>
<dbReference type="InterPro" id="IPR017907">
    <property type="entry name" value="Znf_RING_CS"/>
</dbReference>
<dbReference type="STRING" id="157652.A0A371ETE6"/>
<keyword evidence="15 20" id="KW-1133">Transmembrane helix</keyword>
<keyword evidence="3" id="KW-0813">Transport</keyword>
<dbReference type="GO" id="GO:0015031">
    <property type="term" value="P:protein transport"/>
    <property type="evidence" value="ECO:0007669"/>
    <property type="project" value="UniProtKB-KW"/>
</dbReference>
<dbReference type="InterPro" id="IPR050628">
    <property type="entry name" value="SNF2_RAD54_helicase_TF"/>
</dbReference>
<evidence type="ECO:0000256" key="17">
    <source>
        <dbReference type="ARBA" id="ARBA00023136"/>
    </source>
</evidence>
<evidence type="ECO:0000256" key="8">
    <source>
        <dbReference type="ARBA" id="ARBA00022771"/>
    </source>
</evidence>
<feature type="transmembrane region" description="Helical" evidence="20">
    <location>
        <begin position="475"/>
        <end position="495"/>
    </location>
</feature>
<evidence type="ECO:0000259" key="21">
    <source>
        <dbReference type="PROSITE" id="PS50089"/>
    </source>
</evidence>
<accession>A0A371ETE6</accession>
<evidence type="ECO:0000256" key="14">
    <source>
        <dbReference type="ARBA" id="ARBA00022927"/>
    </source>
</evidence>
<keyword evidence="6" id="KW-0479">Metal-binding</keyword>
<keyword evidence="9" id="KW-0378">Hydrolase</keyword>
<dbReference type="InterPro" id="IPR001841">
    <property type="entry name" value="Znf_RING"/>
</dbReference>
<dbReference type="EMBL" id="QJKJ01012159">
    <property type="protein sequence ID" value="RDX69317.1"/>
    <property type="molecule type" value="Genomic_DNA"/>
</dbReference>
<keyword evidence="13" id="KW-0067">ATP-binding</keyword>
<dbReference type="SUPFAM" id="SSF52540">
    <property type="entry name" value="P-loop containing nucleoside triphosphate hydrolases"/>
    <property type="match status" value="1"/>
</dbReference>
<keyword evidence="4 20" id="KW-0812">Transmembrane</keyword>
<dbReference type="Proteomes" id="UP000257109">
    <property type="component" value="Unassembled WGS sequence"/>
</dbReference>
<dbReference type="GO" id="GO:0005634">
    <property type="term" value="C:nucleus"/>
    <property type="evidence" value="ECO:0007669"/>
    <property type="project" value="TreeGrafter"/>
</dbReference>
<evidence type="ECO:0000256" key="13">
    <source>
        <dbReference type="ARBA" id="ARBA00022840"/>
    </source>
</evidence>
<dbReference type="PROSITE" id="PS50089">
    <property type="entry name" value="ZF_RING_2"/>
    <property type="match status" value="1"/>
</dbReference>
<evidence type="ECO:0000256" key="20">
    <source>
        <dbReference type="SAM" id="Phobius"/>
    </source>
</evidence>
<feature type="coiled-coil region" evidence="19">
    <location>
        <begin position="547"/>
        <end position="581"/>
    </location>
</feature>
<dbReference type="PANTHER" id="PTHR45626:SF12">
    <property type="entry name" value="DNA REPAIR PROTEIN RAD16"/>
    <property type="match status" value="1"/>
</dbReference>
<keyword evidence="14" id="KW-0653">Protein transport</keyword>
<evidence type="ECO:0000256" key="5">
    <source>
        <dbReference type="ARBA" id="ARBA00022703"/>
    </source>
</evidence>
<keyword evidence="12" id="KW-0862">Zinc</keyword>
<evidence type="ECO:0000256" key="3">
    <source>
        <dbReference type="ARBA" id="ARBA00022448"/>
    </source>
</evidence>
<gene>
    <name evidence="23" type="primary">rhp16</name>
    <name evidence="23" type="ORF">CR513_51588</name>
</gene>
<evidence type="ECO:0000256" key="12">
    <source>
        <dbReference type="ARBA" id="ARBA00022833"/>
    </source>
</evidence>
<evidence type="ECO:0000256" key="7">
    <source>
        <dbReference type="ARBA" id="ARBA00022741"/>
    </source>
</evidence>
<dbReference type="PANTHER" id="PTHR45626">
    <property type="entry name" value="TRANSCRIPTION TERMINATION FACTOR 2-RELATED"/>
    <property type="match status" value="1"/>
</dbReference>
<evidence type="ECO:0000256" key="10">
    <source>
        <dbReference type="ARBA" id="ARBA00022806"/>
    </source>
</evidence>
<feature type="transmembrane region" description="Helical" evidence="20">
    <location>
        <begin position="434"/>
        <end position="455"/>
    </location>
</feature>
<dbReference type="InterPro" id="IPR013083">
    <property type="entry name" value="Znf_RING/FYVE/PHD"/>
</dbReference>
<dbReference type="SMART" id="SM00184">
    <property type="entry name" value="RING"/>
    <property type="match status" value="1"/>
</dbReference>
<dbReference type="GO" id="GO:0008270">
    <property type="term" value="F:zinc ion binding"/>
    <property type="evidence" value="ECO:0007669"/>
    <property type="project" value="UniProtKB-KW"/>
</dbReference>
<evidence type="ECO:0000256" key="9">
    <source>
        <dbReference type="ARBA" id="ARBA00022801"/>
    </source>
</evidence>
<evidence type="ECO:0000256" key="6">
    <source>
        <dbReference type="ARBA" id="ARBA00022723"/>
    </source>
</evidence>
<dbReference type="Gene3D" id="3.30.40.10">
    <property type="entry name" value="Zinc/RING finger domain, C3HC4 (zinc finger)"/>
    <property type="match status" value="1"/>
</dbReference>
<evidence type="ECO:0000256" key="1">
    <source>
        <dbReference type="ARBA" id="ARBA00004477"/>
    </source>
</evidence>
<dbReference type="OrthoDB" id="448448at2759"/>
<dbReference type="InterPro" id="IPR001650">
    <property type="entry name" value="Helicase_C-like"/>
</dbReference>
<evidence type="ECO:0000313" key="23">
    <source>
        <dbReference type="EMBL" id="RDX69317.1"/>
    </source>
</evidence>
<evidence type="ECO:0000256" key="18">
    <source>
        <dbReference type="PROSITE-ProRule" id="PRU00175"/>
    </source>
</evidence>
<dbReference type="CDD" id="cd18793">
    <property type="entry name" value="SF2_C_SNF"/>
    <property type="match status" value="1"/>
</dbReference>
<evidence type="ECO:0000256" key="11">
    <source>
        <dbReference type="ARBA" id="ARBA00022824"/>
    </source>
</evidence>
<feature type="non-terminal residue" evidence="23">
    <location>
        <position position="612"/>
    </location>
</feature>
<keyword evidence="16 19" id="KW-0175">Coiled coil</keyword>
<proteinExistence type="inferred from homology"/>
<feature type="transmembrane region" description="Helical" evidence="20">
    <location>
        <begin position="395"/>
        <end position="413"/>
    </location>
</feature>
<comment type="caution">
    <text evidence="23">The sequence shown here is derived from an EMBL/GenBank/DDBJ whole genome shotgun (WGS) entry which is preliminary data.</text>
</comment>
<feature type="non-terminal residue" evidence="23">
    <location>
        <position position="1"/>
    </location>
</feature>
<keyword evidence="11" id="KW-0256">Endoplasmic reticulum</keyword>
<dbReference type="Pfam" id="PF14634">
    <property type="entry name" value="zf-RING_5"/>
    <property type="match status" value="1"/>
</dbReference>
<keyword evidence="8 18" id="KW-0863">Zinc-finger</keyword>
<dbReference type="GO" id="GO:0005524">
    <property type="term" value="F:ATP binding"/>
    <property type="evidence" value="ECO:0007669"/>
    <property type="project" value="UniProtKB-KW"/>
</dbReference>
<dbReference type="GO" id="GO:0004386">
    <property type="term" value="F:helicase activity"/>
    <property type="evidence" value="ECO:0007669"/>
    <property type="project" value="UniProtKB-KW"/>
</dbReference>
<dbReference type="Pfam" id="PF00271">
    <property type="entry name" value="Helicase_C"/>
    <property type="match status" value="1"/>
</dbReference>
<keyword evidence="24" id="KW-1185">Reference proteome</keyword>
<dbReference type="Gene3D" id="3.40.50.300">
    <property type="entry name" value="P-loop containing nucleotide triphosphate hydrolases"/>
    <property type="match status" value="1"/>
</dbReference>
<evidence type="ECO:0000256" key="15">
    <source>
        <dbReference type="ARBA" id="ARBA00022989"/>
    </source>
</evidence>
<dbReference type="PROSITE" id="PS51194">
    <property type="entry name" value="HELICASE_CTER"/>
    <property type="match status" value="1"/>
</dbReference>
<dbReference type="SUPFAM" id="SSF57850">
    <property type="entry name" value="RING/U-box"/>
    <property type="match status" value="1"/>
</dbReference>
<keyword evidence="10" id="KW-0347">Helicase</keyword>
<evidence type="ECO:0000256" key="2">
    <source>
        <dbReference type="ARBA" id="ARBA00007956"/>
    </source>
</evidence>
<feature type="domain" description="RING-type" evidence="21">
    <location>
        <begin position="124"/>
        <end position="165"/>
    </location>
</feature>
<keyword evidence="17 20" id="KW-0472">Membrane</keyword>
<keyword evidence="5" id="KW-0053">Apoptosis</keyword>
<evidence type="ECO:0000256" key="19">
    <source>
        <dbReference type="SAM" id="Coils"/>
    </source>
</evidence>
<dbReference type="GO" id="GO:0006289">
    <property type="term" value="P:nucleotide-excision repair"/>
    <property type="evidence" value="ECO:0007669"/>
    <property type="project" value="TreeGrafter"/>
</dbReference>
<feature type="domain" description="Helicase C-terminal" evidence="22">
    <location>
        <begin position="205"/>
        <end position="369"/>
    </location>
</feature>
<evidence type="ECO:0000259" key="22">
    <source>
        <dbReference type="PROSITE" id="PS51194"/>
    </source>
</evidence>
<dbReference type="InterPro" id="IPR049730">
    <property type="entry name" value="SNF2/RAD54-like_C"/>
</dbReference>
<dbReference type="PROSITE" id="PS00518">
    <property type="entry name" value="ZF_RING_1"/>
    <property type="match status" value="1"/>
</dbReference>
<dbReference type="InterPro" id="IPR027417">
    <property type="entry name" value="P-loop_NTPase"/>
</dbReference>
<sequence length="612" mass="69322">SKECSVCSHSSVRHFCWWNKNIVLRRTKIGRAADLALPPRIVALRRDCLDIKEQDYYESLYNESQAQFNTYIEANTLMNNYAHIFDLLTRLRQAVDHPYLVVYSQSAASRNGIMTSNATVEQVCGICHEPVDEDLVVTSCEHGFCRACLIDFSASFGRVSCPTCSKLLTVDLTSNKDVGDQANKTTIKGFRSSSILNRIRLENFQTSTKIEALREEIRFMVERDGSAKGIVFSQFTSFLDLINYSLHKSGVSCVQLNGSMSLAARDAAIRRFTEDPDCKIFLMSLKAGGVALNLTVASHVFLMDPWWNPAVERQAQDRIHRIGQYKPIRIVRFVIENTIEERILKLQEKKELVFEGTIGGSSDALGKLTEADMRFLFGFRSIPIEREERKKMLQLLYAVIFGEMFVIVSFLFKTPVRKLVIITLDRVKRGRGPVIVKTVTATLLVVLASSLYSIVKIQRRALDAAVVNTTDQVLMSKHMLEASLLGFVLFLSLMIDRLHHYIRELRLLRKAMEAAKKQSRSFEDGKSVSAAEHKALVEEIGTLKPQIKKLESECEVKASKAKALEDEVEALRKQSEGFLMEYDRLLADNQNLRSQLQAIDHSSSHFLNKKGM</sequence>
<name>A0A371ETE6_MUCPR</name>
<evidence type="ECO:0000256" key="4">
    <source>
        <dbReference type="ARBA" id="ARBA00022692"/>
    </source>
</evidence>
<evidence type="ECO:0000313" key="24">
    <source>
        <dbReference type="Proteomes" id="UP000257109"/>
    </source>
</evidence>
<dbReference type="FunFam" id="1.20.5.110:FF:000011">
    <property type="entry name" value="B-cell receptor-associated protein 29"/>
    <property type="match status" value="1"/>
</dbReference>
<organism evidence="23 24">
    <name type="scientific">Mucuna pruriens</name>
    <name type="common">Velvet bean</name>
    <name type="synonym">Dolichos pruriens</name>
    <dbReference type="NCBI Taxonomy" id="157652"/>
    <lineage>
        <taxon>Eukaryota</taxon>
        <taxon>Viridiplantae</taxon>
        <taxon>Streptophyta</taxon>
        <taxon>Embryophyta</taxon>
        <taxon>Tracheophyta</taxon>
        <taxon>Spermatophyta</taxon>
        <taxon>Magnoliopsida</taxon>
        <taxon>eudicotyledons</taxon>
        <taxon>Gunneridae</taxon>
        <taxon>Pentapetalae</taxon>
        <taxon>rosids</taxon>
        <taxon>fabids</taxon>
        <taxon>Fabales</taxon>
        <taxon>Fabaceae</taxon>
        <taxon>Papilionoideae</taxon>
        <taxon>50 kb inversion clade</taxon>
        <taxon>NPAAA clade</taxon>
        <taxon>indigoferoid/millettioid clade</taxon>
        <taxon>Phaseoleae</taxon>
        <taxon>Mucuna</taxon>
    </lineage>
</organism>
<dbReference type="AlphaFoldDB" id="A0A371ETE6"/>